<dbReference type="GO" id="GO:0046872">
    <property type="term" value="F:metal ion binding"/>
    <property type="evidence" value="ECO:0007669"/>
    <property type="project" value="UniProtKB-KW"/>
</dbReference>
<organism evidence="6 7">
    <name type="scientific">Peptoniphilus indolicus</name>
    <dbReference type="NCBI Taxonomy" id="33030"/>
    <lineage>
        <taxon>Bacteria</taxon>
        <taxon>Bacillati</taxon>
        <taxon>Bacillota</taxon>
        <taxon>Tissierellia</taxon>
        <taxon>Tissierellales</taxon>
        <taxon>Peptoniphilaceae</taxon>
        <taxon>Peptoniphilus</taxon>
    </lineage>
</organism>
<dbReference type="Proteomes" id="UP000254777">
    <property type="component" value="Unassembled WGS sequence"/>
</dbReference>
<dbReference type="SUPFAM" id="SSF46548">
    <property type="entry name" value="alpha-helical ferredoxin"/>
    <property type="match status" value="1"/>
</dbReference>
<evidence type="ECO:0000313" key="7">
    <source>
        <dbReference type="Proteomes" id="UP000254777"/>
    </source>
</evidence>
<keyword evidence="5" id="KW-0411">Iron-sulfur</keyword>
<keyword evidence="1" id="KW-0004">4Fe-4S</keyword>
<dbReference type="GO" id="GO:0016491">
    <property type="term" value="F:oxidoreductase activity"/>
    <property type="evidence" value="ECO:0007669"/>
    <property type="project" value="UniProtKB-KW"/>
</dbReference>
<evidence type="ECO:0000256" key="2">
    <source>
        <dbReference type="ARBA" id="ARBA00022723"/>
    </source>
</evidence>
<protein>
    <submittedName>
        <fullName evidence="6">Fe-S oxidoreductase</fullName>
    </submittedName>
</protein>
<dbReference type="GO" id="GO:0005886">
    <property type="term" value="C:plasma membrane"/>
    <property type="evidence" value="ECO:0007669"/>
    <property type="project" value="TreeGrafter"/>
</dbReference>
<dbReference type="AlphaFoldDB" id="A0A379DCH1"/>
<dbReference type="PANTHER" id="PTHR43255">
    <property type="entry name" value="IRON-SULFUR-BINDING OXIDOREDUCTASE FADF-RELATED-RELATED"/>
    <property type="match status" value="1"/>
</dbReference>
<dbReference type="PANTHER" id="PTHR43255:SF1">
    <property type="entry name" value="IRON-SULFUR-BINDING OXIDOREDUCTASE FADF-RELATED"/>
    <property type="match status" value="1"/>
</dbReference>
<sequence length="310" mass="35684">MIEKTKRECINCNLCTKHCSFLKKYNLNLKDYTSREDLKNECFMCDSCRHYCPKDLSGAEITKKFKSKSKNKFLITLSKDPYIFNNNSDKKSKTLLFLGCNYPKYYPETCEKLISICRDKDIDFSVECCRKPLYENGVAPTSRLDDLLKLKSTEKLICLCPNCYHTLKDNLSIEVISVYEFLKQENIGSTIMESADIFFPCSDKYNLEIFKYIKPFLHSYQDSFSDINCCGLGGGVLSKNKDIGNEIKSQILAKEKSCIYTYCSSCSHAFDKYGISNIKNILSEILGACEEPSSNTLKNSLYFKFKDSRR</sequence>
<evidence type="ECO:0000256" key="1">
    <source>
        <dbReference type="ARBA" id="ARBA00022485"/>
    </source>
</evidence>
<dbReference type="PROSITE" id="PS00198">
    <property type="entry name" value="4FE4S_FER_1"/>
    <property type="match status" value="1"/>
</dbReference>
<evidence type="ECO:0000313" key="6">
    <source>
        <dbReference type="EMBL" id="SUB75480.1"/>
    </source>
</evidence>
<evidence type="ECO:0000256" key="4">
    <source>
        <dbReference type="ARBA" id="ARBA00023004"/>
    </source>
</evidence>
<dbReference type="Gene3D" id="3.30.70.20">
    <property type="match status" value="1"/>
</dbReference>
<dbReference type="RefSeq" id="WP_115312111.1">
    <property type="nucleotide sequence ID" value="NZ_UGTH01000001.1"/>
</dbReference>
<evidence type="ECO:0000256" key="3">
    <source>
        <dbReference type="ARBA" id="ARBA00023002"/>
    </source>
</evidence>
<reference evidence="6 7" key="1">
    <citation type="submission" date="2018-06" db="EMBL/GenBank/DDBJ databases">
        <authorList>
            <consortium name="Pathogen Informatics"/>
            <person name="Doyle S."/>
        </authorList>
    </citation>
    <scope>NUCLEOTIDE SEQUENCE [LARGE SCALE GENOMIC DNA]</scope>
    <source>
        <strain evidence="6 7">NCTC11088</strain>
    </source>
</reference>
<dbReference type="GO" id="GO:0051539">
    <property type="term" value="F:4 iron, 4 sulfur cluster binding"/>
    <property type="evidence" value="ECO:0007669"/>
    <property type="project" value="UniProtKB-KW"/>
</dbReference>
<dbReference type="InterPro" id="IPR051460">
    <property type="entry name" value="HdrC_iron-sulfur_subunit"/>
</dbReference>
<keyword evidence="2" id="KW-0479">Metal-binding</keyword>
<proteinExistence type="predicted"/>
<evidence type="ECO:0000256" key="5">
    <source>
        <dbReference type="ARBA" id="ARBA00023014"/>
    </source>
</evidence>
<keyword evidence="4" id="KW-0408">Iron</keyword>
<name>A0A379DCH1_9FIRM</name>
<dbReference type="InterPro" id="IPR017900">
    <property type="entry name" value="4Fe4S_Fe_S_CS"/>
</dbReference>
<gene>
    <name evidence="6" type="ORF">NCTC11088_01277</name>
</gene>
<dbReference type="EMBL" id="UGTH01000001">
    <property type="protein sequence ID" value="SUB75480.1"/>
    <property type="molecule type" value="Genomic_DNA"/>
</dbReference>
<keyword evidence="3" id="KW-0560">Oxidoreductase</keyword>
<accession>A0A379DCH1</accession>